<sequence length="145" mass="16219">MTATKVCSVCQEDKARSAFSPDGRRRDGLYSACRSCRASTQREARQQQDNRTRQGLHFKSRYGITIQDYDRMFAEQDGKCAACGDTPQHRLHVDHDHDTGAVRGLLCAFCNKGLGCFQDDPNRLLGAAAYLMAQRDVLKEATCPE</sequence>
<dbReference type="InterPro" id="IPR004211">
    <property type="entry name" value="Endonuclease_7"/>
</dbReference>
<dbReference type="SUPFAM" id="SSF54060">
    <property type="entry name" value="His-Me finger endonucleases"/>
    <property type="match status" value="1"/>
</dbReference>
<proteinExistence type="predicted"/>
<dbReference type="InterPro" id="IPR044925">
    <property type="entry name" value="His-Me_finger_sf"/>
</dbReference>
<reference evidence="2" key="1">
    <citation type="submission" date="2023-07" db="EMBL/GenBank/DDBJ databases">
        <title>30 novel species of actinomycetes from the DSMZ collection.</title>
        <authorList>
            <person name="Nouioui I."/>
        </authorList>
    </citation>
    <scope>NUCLEOTIDE SEQUENCE [LARGE SCALE GENOMIC DNA]</scope>
    <source>
        <strain evidence="2">DSM 42041</strain>
    </source>
</reference>
<gene>
    <name evidence="1" type="ORF">RM572_22035</name>
</gene>
<organism evidence="1 2">
    <name type="scientific">Streptomyces hazeniae</name>
    <dbReference type="NCBI Taxonomy" id="3075538"/>
    <lineage>
        <taxon>Bacteria</taxon>
        <taxon>Bacillati</taxon>
        <taxon>Actinomycetota</taxon>
        <taxon>Actinomycetes</taxon>
        <taxon>Kitasatosporales</taxon>
        <taxon>Streptomycetaceae</taxon>
        <taxon>Streptomyces</taxon>
    </lineage>
</organism>
<dbReference type="InterPro" id="IPR038563">
    <property type="entry name" value="Endonuclease_7_sf"/>
</dbReference>
<dbReference type="GO" id="GO:0004519">
    <property type="term" value="F:endonuclease activity"/>
    <property type="evidence" value="ECO:0007669"/>
    <property type="project" value="UniProtKB-KW"/>
</dbReference>
<dbReference type="Proteomes" id="UP001183414">
    <property type="component" value="Unassembled WGS sequence"/>
</dbReference>
<dbReference type="Gene3D" id="3.40.1800.10">
    <property type="entry name" value="His-Me finger endonucleases"/>
    <property type="match status" value="1"/>
</dbReference>
<dbReference type="RefSeq" id="WP_311675135.1">
    <property type="nucleotide sequence ID" value="NZ_JAVREQ010000022.1"/>
</dbReference>
<keyword evidence="1" id="KW-0255">Endonuclease</keyword>
<dbReference type="EMBL" id="JAVREQ010000022">
    <property type="protein sequence ID" value="MDT0381443.1"/>
    <property type="molecule type" value="Genomic_DNA"/>
</dbReference>
<name>A0ABU2NZ07_9ACTN</name>
<keyword evidence="1" id="KW-0378">Hydrolase</keyword>
<evidence type="ECO:0000313" key="2">
    <source>
        <dbReference type="Proteomes" id="UP001183414"/>
    </source>
</evidence>
<evidence type="ECO:0000313" key="1">
    <source>
        <dbReference type="EMBL" id="MDT0381443.1"/>
    </source>
</evidence>
<comment type="caution">
    <text evidence="1">The sequence shown here is derived from an EMBL/GenBank/DDBJ whole genome shotgun (WGS) entry which is preliminary data.</text>
</comment>
<accession>A0ABU2NZ07</accession>
<keyword evidence="2" id="KW-1185">Reference proteome</keyword>
<dbReference type="Pfam" id="PF02945">
    <property type="entry name" value="Endonuclease_7"/>
    <property type="match status" value="1"/>
</dbReference>
<keyword evidence="1" id="KW-0540">Nuclease</keyword>
<protein>
    <submittedName>
        <fullName evidence="1">Endonuclease VII domain-containing protein</fullName>
    </submittedName>
</protein>